<evidence type="ECO:0000259" key="4">
    <source>
        <dbReference type="PROSITE" id="PS51123"/>
    </source>
</evidence>
<evidence type="ECO:0000256" key="2">
    <source>
        <dbReference type="SAM" id="MobiDB-lite"/>
    </source>
</evidence>
<gene>
    <name evidence="5" type="ORF">FHS83_003220</name>
</gene>
<feature type="region of interest" description="Disordered" evidence="2">
    <location>
        <begin position="84"/>
        <end position="107"/>
    </location>
</feature>
<sequence length="481" mass="48367">MKLGIRKVKLLGVATVALLALSASGCSSLPSVPDWVDPTTWFGGNDTADNGETPDLASIPDKPGAVSPDEKQQVADQLAADRKNAQYSADALRGGTEPAAAPPPDAPVVAKASAESEAVATKKKVATVPAPAPKAAPTTVDHSIAQDPQGAVQPGALPATAPGAAAGVPPPAEPVQTSALPEAAPAAEKVAEKPVEKPAKKTKVAKLEAPAAAPVAAPAPAPQMTPSAAAPVASASAPVAPRVAVPVATVSPSDAELGFKPSSAPPLDASVSQFVAAPIVDHYRRSATGGYTSIPPTMTVARKPVRRATQVASAAAETPVKTVAAPPKIRRGIGGPEKMTGAVVANLGVLSGAPTATMAAPTSGALAVVYFPGDALRLNGEAKAQVDAAAEQFKASGGQGFVRVVGHSSSRTPNMSPEKHIEIVFKKSQDRANAVAAELIRAGVPAAKVLVEAVGDTQPVYFESMPKGEEGNRRAEIFLQG</sequence>
<reference evidence="5 6" key="1">
    <citation type="submission" date="2020-03" db="EMBL/GenBank/DDBJ databases">
        <title>Genomic Encyclopedia of Type Strains, Phase IV (KMG-IV): sequencing the most valuable type-strain genomes for metagenomic binning, comparative biology and taxonomic classification.</title>
        <authorList>
            <person name="Goeker M."/>
        </authorList>
    </citation>
    <scope>NUCLEOTIDE SEQUENCE [LARGE SCALE GENOMIC DNA]</scope>
    <source>
        <strain evidence="5 6">DSM 19867</strain>
    </source>
</reference>
<dbReference type="PROSITE" id="PS51123">
    <property type="entry name" value="OMPA_2"/>
    <property type="match status" value="1"/>
</dbReference>
<dbReference type="PANTHER" id="PTHR30329">
    <property type="entry name" value="STATOR ELEMENT OF FLAGELLAR MOTOR COMPLEX"/>
    <property type="match status" value="1"/>
</dbReference>
<dbReference type="RefSeq" id="WP_167083987.1">
    <property type="nucleotide sequence ID" value="NZ_BAAADC010000001.1"/>
</dbReference>
<proteinExistence type="predicted"/>
<keyword evidence="6" id="KW-1185">Reference proteome</keyword>
<dbReference type="AlphaFoldDB" id="A0A846N3W3"/>
<keyword evidence="1" id="KW-0472">Membrane</keyword>
<evidence type="ECO:0000256" key="3">
    <source>
        <dbReference type="SAM" id="SignalP"/>
    </source>
</evidence>
<feature type="signal peptide" evidence="3">
    <location>
        <begin position="1"/>
        <end position="25"/>
    </location>
</feature>
<dbReference type="InterPro" id="IPR050330">
    <property type="entry name" value="Bact_OuterMem_StrucFunc"/>
</dbReference>
<dbReference type="PROSITE" id="PS51257">
    <property type="entry name" value="PROKAR_LIPOPROTEIN"/>
    <property type="match status" value="1"/>
</dbReference>
<feature type="compositionally biased region" description="Low complexity" evidence="2">
    <location>
        <begin position="126"/>
        <end position="140"/>
    </location>
</feature>
<comment type="caution">
    <text evidence="5">The sequence shown here is derived from an EMBL/GenBank/DDBJ whole genome shotgun (WGS) entry which is preliminary data.</text>
</comment>
<dbReference type="CDD" id="cd07185">
    <property type="entry name" value="OmpA_C-like"/>
    <property type="match status" value="1"/>
</dbReference>
<keyword evidence="3" id="KW-0732">Signal</keyword>
<evidence type="ECO:0000313" key="6">
    <source>
        <dbReference type="Proteomes" id="UP000570514"/>
    </source>
</evidence>
<evidence type="ECO:0000256" key="1">
    <source>
        <dbReference type="PROSITE-ProRule" id="PRU00473"/>
    </source>
</evidence>
<feature type="region of interest" description="Disordered" evidence="2">
    <location>
        <begin position="124"/>
        <end position="203"/>
    </location>
</feature>
<protein>
    <submittedName>
        <fullName evidence="5">Outer membrane protein OmpA-like peptidoglycan-associated protein</fullName>
    </submittedName>
</protein>
<feature type="domain" description="OmpA-like" evidence="4">
    <location>
        <begin position="358"/>
        <end position="481"/>
    </location>
</feature>
<organism evidence="5 6">
    <name type="scientific">Rhizomicrobium palustre</name>
    <dbReference type="NCBI Taxonomy" id="189966"/>
    <lineage>
        <taxon>Bacteria</taxon>
        <taxon>Pseudomonadati</taxon>
        <taxon>Pseudomonadota</taxon>
        <taxon>Alphaproteobacteria</taxon>
        <taxon>Micropepsales</taxon>
        <taxon>Micropepsaceae</taxon>
        <taxon>Rhizomicrobium</taxon>
    </lineage>
</organism>
<dbReference type="GO" id="GO:0016020">
    <property type="term" value="C:membrane"/>
    <property type="evidence" value="ECO:0007669"/>
    <property type="project" value="UniProtKB-UniRule"/>
</dbReference>
<evidence type="ECO:0000313" key="5">
    <source>
        <dbReference type="EMBL" id="NIK89902.1"/>
    </source>
</evidence>
<dbReference type="PANTHER" id="PTHR30329:SF21">
    <property type="entry name" value="LIPOPROTEIN YIAD-RELATED"/>
    <property type="match status" value="1"/>
</dbReference>
<dbReference type="SUPFAM" id="SSF103088">
    <property type="entry name" value="OmpA-like"/>
    <property type="match status" value="1"/>
</dbReference>
<feature type="compositionally biased region" description="Low complexity" evidence="2">
    <location>
        <begin position="154"/>
        <end position="167"/>
    </location>
</feature>
<name>A0A846N3W3_9PROT</name>
<feature type="chain" id="PRO_5032370507" evidence="3">
    <location>
        <begin position="26"/>
        <end position="481"/>
    </location>
</feature>
<feature type="compositionally biased region" description="Basic and acidic residues" evidence="2">
    <location>
        <begin position="189"/>
        <end position="199"/>
    </location>
</feature>
<accession>A0A846N3W3</accession>
<dbReference type="Gene3D" id="3.30.1330.60">
    <property type="entry name" value="OmpA-like domain"/>
    <property type="match status" value="1"/>
</dbReference>
<dbReference type="Proteomes" id="UP000570514">
    <property type="component" value="Unassembled WGS sequence"/>
</dbReference>
<dbReference type="InterPro" id="IPR006665">
    <property type="entry name" value="OmpA-like"/>
</dbReference>
<dbReference type="EMBL" id="JAASRM010000001">
    <property type="protein sequence ID" value="NIK89902.1"/>
    <property type="molecule type" value="Genomic_DNA"/>
</dbReference>
<dbReference type="InterPro" id="IPR036737">
    <property type="entry name" value="OmpA-like_sf"/>
</dbReference>
<dbReference type="Pfam" id="PF00691">
    <property type="entry name" value="OmpA"/>
    <property type="match status" value="1"/>
</dbReference>